<dbReference type="GO" id="GO:0016020">
    <property type="term" value="C:membrane"/>
    <property type="evidence" value="ECO:0007669"/>
    <property type="project" value="GOC"/>
</dbReference>
<dbReference type="Gene3D" id="3.40.50.300">
    <property type="entry name" value="P-loop containing nucleotide triphosphate hydrolases"/>
    <property type="match status" value="1"/>
</dbReference>
<feature type="compositionally biased region" description="Polar residues" evidence="2">
    <location>
        <begin position="561"/>
        <end position="572"/>
    </location>
</feature>
<feature type="compositionally biased region" description="Polar residues" evidence="2">
    <location>
        <begin position="582"/>
        <end position="594"/>
    </location>
</feature>
<evidence type="ECO:0000256" key="3">
    <source>
        <dbReference type="SAM" id="Phobius"/>
    </source>
</evidence>
<dbReference type="InterPro" id="IPR029052">
    <property type="entry name" value="Metallo-depent_PP-like"/>
</dbReference>
<gene>
    <name evidence="4" type="ORF">GRF29_77g382872</name>
</gene>
<dbReference type="SUPFAM" id="SSF52540">
    <property type="entry name" value="P-loop containing nucleoside triphosphate hydrolases"/>
    <property type="match status" value="2"/>
</dbReference>
<dbReference type="SUPFAM" id="SSF56300">
    <property type="entry name" value="Metallo-dependent phosphatases"/>
    <property type="match status" value="1"/>
</dbReference>
<keyword evidence="1 3" id="KW-0472">Membrane</keyword>
<organism evidence="4 5">
    <name type="scientific">Pseudopithomyces chartarum</name>
    <dbReference type="NCBI Taxonomy" id="1892770"/>
    <lineage>
        <taxon>Eukaryota</taxon>
        <taxon>Fungi</taxon>
        <taxon>Dikarya</taxon>
        <taxon>Ascomycota</taxon>
        <taxon>Pezizomycotina</taxon>
        <taxon>Dothideomycetes</taxon>
        <taxon>Pleosporomycetidae</taxon>
        <taxon>Pleosporales</taxon>
        <taxon>Massarineae</taxon>
        <taxon>Didymosphaeriaceae</taxon>
        <taxon>Pseudopithomyces</taxon>
    </lineage>
</organism>
<dbReference type="InterPro" id="IPR027417">
    <property type="entry name" value="P-loop_NTPase"/>
</dbReference>
<keyword evidence="5" id="KW-1185">Reference proteome</keyword>
<dbReference type="EMBL" id="WVTA01000007">
    <property type="protein sequence ID" value="KAK3208321.1"/>
    <property type="molecule type" value="Genomic_DNA"/>
</dbReference>
<comment type="caution">
    <text evidence="4">The sequence shown here is derived from an EMBL/GenBank/DDBJ whole genome shotgun (WGS) entry which is preliminary data.</text>
</comment>
<evidence type="ECO:0008006" key="6">
    <source>
        <dbReference type="Google" id="ProtNLM"/>
    </source>
</evidence>
<feature type="compositionally biased region" description="Low complexity" evidence="2">
    <location>
        <begin position="527"/>
        <end position="553"/>
    </location>
</feature>
<dbReference type="AlphaFoldDB" id="A0AAN6LW16"/>
<dbReference type="GO" id="GO:0006506">
    <property type="term" value="P:GPI anchor biosynthetic process"/>
    <property type="evidence" value="ECO:0007669"/>
    <property type="project" value="InterPro"/>
</dbReference>
<name>A0AAN6LW16_9PLEO</name>
<feature type="region of interest" description="Disordered" evidence="2">
    <location>
        <begin position="358"/>
        <end position="379"/>
    </location>
</feature>
<dbReference type="InterPro" id="IPR033308">
    <property type="entry name" value="PGAP5/Cdc1/Ted1"/>
</dbReference>
<feature type="region of interest" description="Disordered" evidence="2">
    <location>
        <begin position="527"/>
        <end position="594"/>
    </location>
</feature>
<evidence type="ECO:0000256" key="2">
    <source>
        <dbReference type="SAM" id="MobiDB-lite"/>
    </source>
</evidence>
<accession>A0AAN6LW16</accession>
<keyword evidence="3" id="KW-0812">Transmembrane</keyword>
<dbReference type="PANTHER" id="PTHR13315">
    <property type="entry name" value="METALLO PHOSPHOESTERASE RELATED"/>
    <property type="match status" value="1"/>
</dbReference>
<evidence type="ECO:0000313" key="4">
    <source>
        <dbReference type="EMBL" id="KAK3208321.1"/>
    </source>
</evidence>
<feature type="region of interest" description="Disordered" evidence="2">
    <location>
        <begin position="809"/>
        <end position="834"/>
    </location>
</feature>
<keyword evidence="3" id="KW-1133">Transmembrane helix</keyword>
<feature type="transmembrane region" description="Helical" evidence="3">
    <location>
        <begin position="57"/>
        <end position="75"/>
    </location>
</feature>
<sequence>MTEYDDYGIPANAYSEPESLTHQAWRVARAFALYRVKPELNRIWNGVRRREWSFRRVLSVVNVLIVVWWVAVYMGERSAIRNAVDACSWEKWESWEEGANPHRLIFVADPQLIDPHTYPGRPWPLNDLTIRYVDQYLRRTYSRIQEVLYPDTVFFLGDLFDGGREWSTHTHTNPNKMWAGYGDDFWMNEYRRFGRIFFAHWGDGGLQGRPGQPGRKLIGSLPGNHDLGFAKGVDPSVRDRFHAYFGEGNRIDIVGNHTFVSIDSVSLSALGQANPQTVEHLWKPTIDFLDNAKTQKKRLVQRELRIQQGLHPYPGFDHKILEKADLPKAKLPHTSDEVTDFPTILLSHVPLFRKPGTPCGPLREKYPPTPVAKGEPPLEKDHRNAISVSAGEQYQNVLNPEITVDIANRIGDIRYAFSGDDHDYCEVLHHAYTSGGGGIKEITVKSLSWAMGVRHPGMVMLSLWNPVSNTGAPLSGDASKTVQSHLCLMPDQLGIFIRYAALFGATLVILAIRATLLVRRKEKELSSTPLLPTSSAASEKATATHSSNSSSSSDHARLQIRNAQARTRSVSPQGGYGLPAGQGQSPAQLQTQTQKPSYSFPLVQHAGSYAPSGGADEEKRREAQARAWGGGSMSLVLCPASPCTQWVQAIGSTFEKARRCINGNYIASGAFDTRVTAHQLHASGFNVIVASYETYKNDLRPMLKIPEIVGNINENGTQFPAPNPKRPTCGLASDLGHLTGRLWKRVVIDEVQSIKRKIAFKLDLSPQRAMQVAQLTENYKKTSKLGYAIQAQLYQLHWGLILEKEDEHHPEQDLGTTAGGESNDENTVPNDCTSKKTDGRAQWIKELANWPLAKLHDSDHLLTIVDLNSTATDNNAKVVVFSQYLRYLNLIDRLLRDRNIPPFATTARVMIITEEWWKESVVENAISRLHRQGQQEEIKVCKLFVSNSAIDLEIVRVREGKSEIDAGLLEALTVRHDGEPDVPDLLC</sequence>
<evidence type="ECO:0000256" key="1">
    <source>
        <dbReference type="ARBA" id="ARBA00023136"/>
    </source>
</evidence>
<proteinExistence type="predicted"/>
<dbReference type="GO" id="GO:0005783">
    <property type="term" value="C:endoplasmic reticulum"/>
    <property type="evidence" value="ECO:0007669"/>
    <property type="project" value="TreeGrafter"/>
</dbReference>
<reference evidence="4 5" key="1">
    <citation type="submission" date="2021-02" db="EMBL/GenBank/DDBJ databases">
        <title>Genome assembly of Pseudopithomyces chartarum.</title>
        <authorList>
            <person name="Jauregui R."/>
            <person name="Singh J."/>
            <person name="Voisey C."/>
        </authorList>
    </citation>
    <scope>NUCLEOTIDE SEQUENCE [LARGE SCALE GENOMIC DNA]</scope>
    <source>
        <strain evidence="4 5">AGR01</strain>
    </source>
</reference>
<dbReference type="PANTHER" id="PTHR13315:SF4">
    <property type="entry name" value="METALLOPHOSPHOESTERASE, ISOFORM E"/>
    <property type="match status" value="1"/>
</dbReference>
<protein>
    <recommendedName>
        <fullName evidence="6">Calcineurin-like phosphoesterase domain-containing protein</fullName>
    </recommendedName>
</protein>
<dbReference type="Proteomes" id="UP001280581">
    <property type="component" value="Unassembled WGS sequence"/>
</dbReference>
<evidence type="ECO:0000313" key="5">
    <source>
        <dbReference type="Proteomes" id="UP001280581"/>
    </source>
</evidence>